<reference evidence="4 5" key="1">
    <citation type="submission" date="2015-06" db="EMBL/GenBank/DDBJ databases">
        <title>Draft genome of the ant-associated black yeast Phialophora attae CBS 131958.</title>
        <authorList>
            <person name="Moreno L.F."/>
            <person name="Stielow B.J."/>
            <person name="de Hoog S."/>
            <person name="Vicente V.A."/>
            <person name="Weiss V.A."/>
            <person name="de Vries M."/>
            <person name="Cruz L.M."/>
            <person name="Souza E.M."/>
        </authorList>
    </citation>
    <scope>NUCLEOTIDE SEQUENCE [LARGE SCALE GENOMIC DNA]</scope>
    <source>
        <strain evidence="4 5">CBS 131958</strain>
    </source>
</reference>
<dbReference type="EMBL" id="LFJN01000014">
    <property type="protein sequence ID" value="KPI39701.1"/>
    <property type="molecule type" value="Genomic_DNA"/>
</dbReference>
<dbReference type="VEuPathDB" id="FungiDB:AB675_3407"/>
<dbReference type="PANTHER" id="PTHR31001">
    <property type="entry name" value="UNCHARACTERIZED TRANSCRIPTIONAL REGULATORY PROTEIN"/>
    <property type="match status" value="1"/>
</dbReference>
<evidence type="ECO:0008006" key="6">
    <source>
        <dbReference type="Google" id="ProtNLM"/>
    </source>
</evidence>
<dbReference type="OrthoDB" id="3014581at2759"/>
<dbReference type="InterPro" id="IPR050613">
    <property type="entry name" value="Sec_Metabolite_Reg"/>
</dbReference>
<evidence type="ECO:0000313" key="5">
    <source>
        <dbReference type="Proteomes" id="UP000038010"/>
    </source>
</evidence>
<evidence type="ECO:0000256" key="2">
    <source>
        <dbReference type="ARBA" id="ARBA00023242"/>
    </source>
</evidence>
<dbReference type="RefSeq" id="XP_017999664.1">
    <property type="nucleotide sequence ID" value="XM_018143456.1"/>
</dbReference>
<accession>A0A0N0NLU4</accession>
<dbReference type="Proteomes" id="UP000038010">
    <property type="component" value="Unassembled WGS sequence"/>
</dbReference>
<proteinExistence type="predicted"/>
<name>A0A0N0NLU4_9EURO</name>
<organism evidence="4 5">
    <name type="scientific">Cyphellophora attinorum</name>
    <dbReference type="NCBI Taxonomy" id="1664694"/>
    <lineage>
        <taxon>Eukaryota</taxon>
        <taxon>Fungi</taxon>
        <taxon>Dikarya</taxon>
        <taxon>Ascomycota</taxon>
        <taxon>Pezizomycotina</taxon>
        <taxon>Eurotiomycetes</taxon>
        <taxon>Chaetothyriomycetidae</taxon>
        <taxon>Chaetothyriales</taxon>
        <taxon>Cyphellophoraceae</taxon>
        <taxon>Cyphellophora</taxon>
    </lineage>
</organism>
<dbReference type="GeneID" id="28735336"/>
<protein>
    <recommendedName>
        <fullName evidence="6">Transcription factor domain-containing protein</fullName>
    </recommendedName>
</protein>
<keyword evidence="5" id="KW-1185">Reference proteome</keyword>
<sequence>MLKLHLERRGMRTGAELTRGSFSIGKHFRVTLTSNHALKYAKAQSAVPATSYNNDPDVVARLQRLEELLQRVDAKVSATPVAYNSHTTPHSLPQQLTPSDSYHTPITDDTEAAHNTDTRHLENIGTHNNEIKLAIDLEYRIVHINYINYVEKLSRLRSSTQAQMIYLPQKFQAIVFLDVYHQHIEFLHHVTYTPHVYRTLDLVYEAIERHEQPSPGAVALLLSLFASAAALRYAIGPAVDVPGMPISGDEAEVLCTVWARYAFDCLDSSRRLGLVSMEDLQASITAFFLMYNLEGFSGRSRSGMAVALAIAKDLGLHRLDHPDTRQASYQNLDKVELEVRRRIWWHLTATDWQLGVSGGPSEGTYSVQPRHIATRLPRHIEEEDLEIQDSTFERPLTTPTASSYLIQRIKLAEVARHIIDTIPLGSSGADSVRYEDIIALDGRFAAFLRELPPFFQFDPVNDAHYQSLYAERPSILVQKYTTNMICQMRRCRLHQPFLVRGFTNPAYAHSRNVCLESARKVIAIKHQLDRQKSMATSLLAMSGIHHHMFFACVALVMDLCFNMNGKGDRQCNSSEAAQRLAEVKDALSVLEGAKDRSPVAKKFLDSLMDVMRKHKVRFIDGPAAESQQRSTPPFAAFGALANGVAHGVPQAAPVPDGLPSNSQIFDDNFDAMQTQHDQHDQSDFDEIWQSYIEHGPNFDAPDWDELFLDLQMQLK</sequence>
<dbReference type="AlphaFoldDB" id="A0A0N0NLU4"/>
<dbReference type="STRING" id="1664694.A0A0N0NLU4"/>
<dbReference type="GO" id="GO:0005634">
    <property type="term" value="C:nucleus"/>
    <property type="evidence" value="ECO:0007669"/>
    <property type="project" value="UniProtKB-SubCell"/>
</dbReference>
<evidence type="ECO:0000313" key="4">
    <source>
        <dbReference type="EMBL" id="KPI39701.1"/>
    </source>
</evidence>
<keyword evidence="2" id="KW-0539">Nucleus</keyword>
<comment type="subcellular location">
    <subcellularLocation>
        <location evidence="1">Nucleus</location>
    </subcellularLocation>
</comment>
<feature type="compositionally biased region" description="Polar residues" evidence="3">
    <location>
        <begin position="83"/>
        <end position="104"/>
    </location>
</feature>
<evidence type="ECO:0000256" key="1">
    <source>
        <dbReference type="ARBA" id="ARBA00004123"/>
    </source>
</evidence>
<dbReference type="CDD" id="cd12148">
    <property type="entry name" value="fungal_TF_MHR"/>
    <property type="match status" value="1"/>
</dbReference>
<comment type="caution">
    <text evidence="4">The sequence shown here is derived from an EMBL/GenBank/DDBJ whole genome shotgun (WGS) entry which is preliminary data.</text>
</comment>
<evidence type="ECO:0000256" key="3">
    <source>
        <dbReference type="SAM" id="MobiDB-lite"/>
    </source>
</evidence>
<gene>
    <name evidence="4" type="ORF">AB675_3407</name>
</gene>
<dbReference type="PANTHER" id="PTHR31001:SF90">
    <property type="entry name" value="CENTROMERE DNA-BINDING PROTEIN COMPLEX CBF3 SUBUNIT B"/>
    <property type="match status" value="1"/>
</dbReference>
<feature type="region of interest" description="Disordered" evidence="3">
    <location>
        <begin position="83"/>
        <end position="110"/>
    </location>
</feature>